<dbReference type="AlphaFoldDB" id="A0A4C1Z7G9"/>
<feature type="compositionally biased region" description="Pro residues" evidence="1">
    <location>
        <begin position="48"/>
        <end position="60"/>
    </location>
</feature>
<protein>
    <submittedName>
        <fullName evidence="2">Uncharacterized protein</fullName>
    </submittedName>
</protein>
<feature type="compositionally biased region" description="Basic and acidic residues" evidence="1">
    <location>
        <begin position="1"/>
        <end position="29"/>
    </location>
</feature>
<evidence type="ECO:0000313" key="3">
    <source>
        <dbReference type="Proteomes" id="UP000299102"/>
    </source>
</evidence>
<dbReference type="EMBL" id="BGZK01001630">
    <property type="protein sequence ID" value="GBP83630.1"/>
    <property type="molecule type" value="Genomic_DNA"/>
</dbReference>
<evidence type="ECO:0000313" key="2">
    <source>
        <dbReference type="EMBL" id="GBP83630.1"/>
    </source>
</evidence>
<proteinExistence type="predicted"/>
<gene>
    <name evidence="2" type="ORF">EVAR_60329_1</name>
</gene>
<evidence type="ECO:0000256" key="1">
    <source>
        <dbReference type="SAM" id="MobiDB-lite"/>
    </source>
</evidence>
<accession>A0A4C1Z7G9</accession>
<comment type="caution">
    <text evidence="2">The sequence shown here is derived from an EMBL/GenBank/DDBJ whole genome shotgun (WGS) entry which is preliminary data.</text>
</comment>
<feature type="region of interest" description="Disordered" evidence="1">
    <location>
        <begin position="1"/>
        <end position="80"/>
    </location>
</feature>
<organism evidence="2 3">
    <name type="scientific">Eumeta variegata</name>
    <name type="common">Bagworm moth</name>
    <name type="synonym">Eumeta japonica</name>
    <dbReference type="NCBI Taxonomy" id="151549"/>
    <lineage>
        <taxon>Eukaryota</taxon>
        <taxon>Metazoa</taxon>
        <taxon>Ecdysozoa</taxon>
        <taxon>Arthropoda</taxon>
        <taxon>Hexapoda</taxon>
        <taxon>Insecta</taxon>
        <taxon>Pterygota</taxon>
        <taxon>Neoptera</taxon>
        <taxon>Endopterygota</taxon>
        <taxon>Lepidoptera</taxon>
        <taxon>Glossata</taxon>
        <taxon>Ditrysia</taxon>
        <taxon>Tineoidea</taxon>
        <taxon>Psychidae</taxon>
        <taxon>Oiketicinae</taxon>
        <taxon>Eumeta</taxon>
    </lineage>
</organism>
<sequence length="120" mass="13260">MSRLAERGDRATQKKPQDVHHQQVNEAGHRGGGVECFPVSSGGEKLIRPPPAARRPPPAARRPRADRGLAISSPRSLNNNHKFEVVWHAVGNMNAGWCGREECSQWSRTTRNKCYSPGPT</sequence>
<reference evidence="2 3" key="1">
    <citation type="journal article" date="2019" name="Commun. Biol.">
        <title>The bagworm genome reveals a unique fibroin gene that provides high tensile strength.</title>
        <authorList>
            <person name="Kono N."/>
            <person name="Nakamura H."/>
            <person name="Ohtoshi R."/>
            <person name="Tomita M."/>
            <person name="Numata K."/>
            <person name="Arakawa K."/>
        </authorList>
    </citation>
    <scope>NUCLEOTIDE SEQUENCE [LARGE SCALE GENOMIC DNA]</scope>
</reference>
<name>A0A4C1Z7G9_EUMVA</name>
<dbReference type="Proteomes" id="UP000299102">
    <property type="component" value="Unassembled WGS sequence"/>
</dbReference>
<keyword evidence="3" id="KW-1185">Reference proteome</keyword>